<comment type="caution">
    <text evidence="2">The sequence shown here is derived from an EMBL/GenBank/DDBJ whole genome shotgun (WGS) entry which is preliminary data.</text>
</comment>
<protein>
    <submittedName>
        <fullName evidence="2">Hemerythrin domain-containing protein</fullName>
    </submittedName>
</protein>
<organism evidence="2 3">
    <name type="scientific">Fulvivirga kasyanovii</name>
    <dbReference type="NCBI Taxonomy" id="396812"/>
    <lineage>
        <taxon>Bacteria</taxon>
        <taxon>Pseudomonadati</taxon>
        <taxon>Bacteroidota</taxon>
        <taxon>Cytophagia</taxon>
        <taxon>Cytophagales</taxon>
        <taxon>Fulvivirgaceae</taxon>
        <taxon>Fulvivirga</taxon>
    </lineage>
</organism>
<keyword evidence="3" id="KW-1185">Reference proteome</keyword>
<accession>A0ABW9RJC6</accession>
<evidence type="ECO:0000313" key="3">
    <source>
        <dbReference type="Proteomes" id="UP000798808"/>
    </source>
</evidence>
<dbReference type="Pfam" id="PF01814">
    <property type="entry name" value="Hemerythrin"/>
    <property type="match status" value="1"/>
</dbReference>
<sequence length="153" mass="18674">MAPIKRHEALKSLSRDHHHGLLLCYKIREAIRKDIPFMRIKKYTDWFFKNHLQEHFQEEEEHVFPIIGNENPMVKKAIVQHRKLERLFLDSNDIERAISLIEEELEQHIRFEERQLFNVIQEEATDEQLQHLIEILSRETTDPDKKWGDHFWK</sequence>
<gene>
    <name evidence="2" type="ORF">E1163_04365</name>
</gene>
<dbReference type="RefSeq" id="WP_155169906.1">
    <property type="nucleotide sequence ID" value="NZ_BAAAFL010000012.1"/>
</dbReference>
<reference evidence="2 3" key="1">
    <citation type="submission" date="2019-02" db="EMBL/GenBank/DDBJ databases">
        <authorList>
            <person name="Goldberg S.R."/>
            <person name="Haltli B.A."/>
            <person name="Correa H."/>
            <person name="Russell K.G."/>
        </authorList>
    </citation>
    <scope>NUCLEOTIDE SEQUENCE [LARGE SCALE GENOMIC DNA]</scope>
    <source>
        <strain evidence="2 3">JCM 16186</strain>
    </source>
</reference>
<dbReference type="InterPro" id="IPR012312">
    <property type="entry name" value="Hemerythrin-like"/>
</dbReference>
<dbReference type="EMBL" id="SMLW01000377">
    <property type="protein sequence ID" value="MTI24174.1"/>
    <property type="molecule type" value="Genomic_DNA"/>
</dbReference>
<proteinExistence type="predicted"/>
<dbReference type="Proteomes" id="UP000798808">
    <property type="component" value="Unassembled WGS sequence"/>
</dbReference>
<evidence type="ECO:0000313" key="2">
    <source>
        <dbReference type="EMBL" id="MTI24174.1"/>
    </source>
</evidence>
<name>A0ABW9RJC6_9BACT</name>
<feature type="domain" description="Hemerythrin-like" evidence="1">
    <location>
        <begin position="12"/>
        <end position="86"/>
    </location>
</feature>
<evidence type="ECO:0000259" key="1">
    <source>
        <dbReference type="Pfam" id="PF01814"/>
    </source>
</evidence>